<evidence type="ECO:0000256" key="1">
    <source>
        <dbReference type="SAM" id="MobiDB-lite"/>
    </source>
</evidence>
<proteinExistence type="predicted"/>
<name>A0A1I7YDX7_9BILA</name>
<sequence length="139" mass="14907">MIEESIKEGHGLRKANPAARSRLVAGSSRTRTRVAEEVDHGRRGADPVTSGSIGRRNRMRKKESIIWPPAPSPQGDRGRRGYRGGRGDGSRYGGFDRGGRGAPGGYGDGDRRGPRGGASSFEPRDEASTSQRDPPVPEV</sequence>
<dbReference type="Proteomes" id="UP000095287">
    <property type="component" value="Unplaced"/>
</dbReference>
<evidence type="ECO:0000313" key="2">
    <source>
        <dbReference type="Proteomes" id="UP000095287"/>
    </source>
</evidence>
<dbReference type="AlphaFoldDB" id="A0A1I7YDX7"/>
<reference evidence="3" key="1">
    <citation type="submission" date="2016-11" db="UniProtKB">
        <authorList>
            <consortium name="WormBaseParasite"/>
        </authorList>
    </citation>
    <scope>IDENTIFICATION</scope>
</reference>
<protein>
    <submittedName>
        <fullName evidence="3">Uncharacterized protein</fullName>
    </submittedName>
</protein>
<evidence type="ECO:0000313" key="3">
    <source>
        <dbReference type="WBParaSite" id="L893_g15343.t1"/>
    </source>
</evidence>
<dbReference type="WBParaSite" id="L893_g15343.t1">
    <property type="protein sequence ID" value="L893_g15343.t1"/>
    <property type="gene ID" value="L893_g15343"/>
</dbReference>
<feature type="compositionally biased region" description="Basic and acidic residues" evidence="1">
    <location>
        <begin position="1"/>
        <end position="11"/>
    </location>
</feature>
<feature type="compositionally biased region" description="Basic and acidic residues" evidence="1">
    <location>
        <begin position="33"/>
        <end position="45"/>
    </location>
</feature>
<organism evidence="2 3">
    <name type="scientific">Steinernema glaseri</name>
    <dbReference type="NCBI Taxonomy" id="37863"/>
    <lineage>
        <taxon>Eukaryota</taxon>
        <taxon>Metazoa</taxon>
        <taxon>Ecdysozoa</taxon>
        <taxon>Nematoda</taxon>
        <taxon>Chromadorea</taxon>
        <taxon>Rhabditida</taxon>
        <taxon>Tylenchina</taxon>
        <taxon>Panagrolaimomorpha</taxon>
        <taxon>Strongyloidoidea</taxon>
        <taxon>Steinernematidae</taxon>
        <taxon>Steinernema</taxon>
    </lineage>
</organism>
<accession>A0A1I7YDX7</accession>
<feature type="compositionally biased region" description="Gly residues" evidence="1">
    <location>
        <begin position="90"/>
        <end position="107"/>
    </location>
</feature>
<keyword evidence="2" id="KW-1185">Reference proteome</keyword>
<feature type="region of interest" description="Disordered" evidence="1">
    <location>
        <begin position="1"/>
        <end position="139"/>
    </location>
</feature>